<sequence length="215" mass="24962">MITSFVLAVDCCYLWCSCSSHPYIELIIFKLRNVLDAEITLFSSLHSGLLSSDYVEIHYENGKPQYSKGGEHCYYHGSIRGVKDSRAALSTCNGLHGMFEDNTYVYMIEPLDLIHDEKSTGRPHIIQKNLAGQYSKQMKNLSMESSEQWPFLSELQWFRRRRKRAVNVSLALSHRWGRFTRLLPVITQYLSVPKTVQIWETFSYKQNNKPKTLVI</sequence>
<dbReference type="GO" id="GO:0042734">
    <property type="term" value="C:presynaptic membrane"/>
    <property type="evidence" value="ECO:0007669"/>
    <property type="project" value="TreeGrafter"/>
</dbReference>
<dbReference type="Proteomes" id="UP000593571">
    <property type="component" value="Unassembled WGS sequence"/>
</dbReference>
<evidence type="ECO:0000313" key="2">
    <source>
        <dbReference type="Proteomes" id="UP000593571"/>
    </source>
</evidence>
<accession>A0A7J8JAM9</accession>
<keyword evidence="2" id="KW-1185">Reference proteome</keyword>
<reference evidence="1 2" key="1">
    <citation type="journal article" date="2020" name="Nature">
        <title>Six reference-quality genomes reveal evolution of bat adaptations.</title>
        <authorList>
            <person name="Jebb D."/>
            <person name="Huang Z."/>
            <person name="Pippel M."/>
            <person name="Hughes G.M."/>
            <person name="Lavrichenko K."/>
            <person name="Devanna P."/>
            <person name="Winkler S."/>
            <person name="Jermiin L.S."/>
            <person name="Skirmuntt E.C."/>
            <person name="Katzourakis A."/>
            <person name="Burkitt-Gray L."/>
            <person name="Ray D.A."/>
            <person name="Sullivan K.A.M."/>
            <person name="Roscito J.G."/>
            <person name="Kirilenko B.M."/>
            <person name="Davalos L.M."/>
            <person name="Corthals A.P."/>
            <person name="Power M.L."/>
            <person name="Jones G."/>
            <person name="Ransome R.D."/>
            <person name="Dechmann D.K.N."/>
            <person name="Locatelli A.G."/>
            <person name="Puechmaille S.J."/>
            <person name="Fedrigo O."/>
            <person name="Jarvis E.D."/>
            <person name="Hiller M."/>
            <person name="Vernes S.C."/>
            <person name="Myers E.W."/>
            <person name="Teeling E.C."/>
        </authorList>
    </citation>
    <scope>NUCLEOTIDE SEQUENCE [LARGE SCALE GENOMIC DNA]</scope>
    <source>
        <strain evidence="1">MRouAeg1</strain>
        <tissue evidence="1">Muscle</tissue>
    </source>
</reference>
<dbReference type="PANTHER" id="PTHR11905:SF13">
    <property type="entry name" value="DISINTEGRIN AND METALLOPROTEINASE DOMAIN-CONTAINING PROTEIN 23"/>
    <property type="match status" value="1"/>
</dbReference>
<proteinExistence type="predicted"/>
<dbReference type="EMBL" id="JACASE010000002">
    <property type="protein sequence ID" value="KAF6493405.1"/>
    <property type="molecule type" value="Genomic_DNA"/>
</dbReference>
<name>A0A7J8JAM9_ROUAE</name>
<organism evidence="1 2">
    <name type="scientific">Rousettus aegyptiacus</name>
    <name type="common">Egyptian fruit bat</name>
    <name type="synonym">Pteropus aegyptiacus</name>
    <dbReference type="NCBI Taxonomy" id="9407"/>
    <lineage>
        <taxon>Eukaryota</taxon>
        <taxon>Metazoa</taxon>
        <taxon>Chordata</taxon>
        <taxon>Craniata</taxon>
        <taxon>Vertebrata</taxon>
        <taxon>Euteleostomi</taxon>
        <taxon>Mammalia</taxon>
        <taxon>Eutheria</taxon>
        <taxon>Laurasiatheria</taxon>
        <taxon>Chiroptera</taxon>
        <taxon>Yinpterochiroptera</taxon>
        <taxon>Pteropodoidea</taxon>
        <taxon>Pteropodidae</taxon>
        <taxon>Rousettinae</taxon>
        <taxon>Rousettus</taxon>
    </lineage>
</organism>
<protein>
    <submittedName>
        <fullName evidence="1">ADAM metallopeptidase domain 23</fullName>
    </submittedName>
</protein>
<evidence type="ECO:0000313" key="1">
    <source>
        <dbReference type="EMBL" id="KAF6493405.1"/>
    </source>
</evidence>
<dbReference type="PANTHER" id="PTHR11905">
    <property type="entry name" value="ADAM A DISINTEGRIN AND METALLOPROTEASE DOMAIN"/>
    <property type="match status" value="1"/>
</dbReference>
<gene>
    <name evidence="1" type="ORF">HJG63_000289</name>
</gene>
<dbReference type="AlphaFoldDB" id="A0A7J8JAM9"/>
<comment type="caution">
    <text evidence="1">The sequence shown here is derived from an EMBL/GenBank/DDBJ whole genome shotgun (WGS) entry which is preliminary data.</text>
</comment>